<organism evidence="1 2">
    <name type="scientific">Sinanodonta woodiana</name>
    <name type="common">Chinese pond mussel</name>
    <name type="synonym">Anodonta woodiana</name>
    <dbReference type="NCBI Taxonomy" id="1069815"/>
    <lineage>
        <taxon>Eukaryota</taxon>
        <taxon>Metazoa</taxon>
        <taxon>Spiralia</taxon>
        <taxon>Lophotrochozoa</taxon>
        <taxon>Mollusca</taxon>
        <taxon>Bivalvia</taxon>
        <taxon>Autobranchia</taxon>
        <taxon>Heteroconchia</taxon>
        <taxon>Palaeoheterodonta</taxon>
        <taxon>Unionida</taxon>
        <taxon>Unionoidea</taxon>
        <taxon>Unionidae</taxon>
        <taxon>Unioninae</taxon>
        <taxon>Sinanodonta</taxon>
    </lineage>
</organism>
<proteinExistence type="predicted"/>
<dbReference type="EMBL" id="JBJQND010000002">
    <property type="protein sequence ID" value="KAL3885323.1"/>
    <property type="molecule type" value="Genomic_DNA"/>
</dbReference>
<dbReference type="Proteomes" id="UP001634394">
    <property type="component" value="Unassembled WGS sequence"/>
</dbReference>
<keyword evidence="2" id="KW-1185">Reference proteome</keyword>
<evidence type="ECO:0000313" key="1">
    <source>
        <dbReference type="EMBL" id="KAL3885323.1"/>
    </source>
</evidence>
<gene>
    <name evidence="1" type="ORF">ACJMK2_025399</name>
</gene>
<sequence>MLVWRLSHISRPIIPPVEACMVEMEYWFNDTMDKFIDEYVLGRNTHATNRIQIDTEEMIVTPLRLLLLNGSISSLHPKTRKRYQCCQRLIMKRVKASCS</sequence>
<evidence type="ECO:0000313" key="2">
    <source>
        <dbReference type="Proteomes" id="UP001634394"/>
    </source>
</evidence>
<name>A0ABD3XK12_SINWO</name>
<comment type="caution">
    <text evidence="1">The sequence shown here is derived from an EMBL/GenBank/DDBJ whole genome shotgun (WGS) entry which is preliminary data.</text>
</comment>
<reference evidence="1 2" key="1">
    <citation type="submission" date="2024-11" db="EMBL/GenBank/DDBJ databases">
        <title>Chromosome-level genome assembly of the freshwater bivalve Anodonta woodiana.</title>
        <authorList>
            <person name="Chen X."/>
        </authorList>
    </citation>
    <scope>NUCLEOTIDE SEQUENCE [LARGE SCALE GENOMIC DNA]</scope>
    <source>
        <strain evidence="1">MN2024</strain>
        <tissue evidence="1">Gills</tissue>
    </source>
</reference>
<protein>
    <submittedName>
        <fullName evidence="1">Uncharacterized protein</fullName>
    </submittedName>
</protein>
<accession>A0ABD3XK12</accession>
<dbReference type="AlphaFoldDB" id="A0ABD3XK12"/>